<dbReference type="InterPro" id="IPR016181">
    <property type="entry name" value="Acyl_CoA_acyltransferase"/>
</dbReference>
<evidence type="ECO:0000313" key="3">
    <source>
        <dbReference type="Proteomes" id="UP001523230"/>
    </source>
</evidence>
<dbReference type="Gene3D" id="3.40.630.30">
    <property type="match status" value="1"/>
</dbReference>
<reference evidence="2 3" key="1">
    <citation type="submission" date="2018-05" db="EMBL/GenBank/DDBJ databases">
        <title>Isolation and characterization of genus Methanoculleus species and their viruses from deep sea marine sediment offshore southwestern Taiwan.</title>
        <authorList>
            <person name="Wei W.-H."/>
            <person name="Chen W.-C."/>
            <person name="Lai M.-C."/>
            <person name="Chen S.-C."/>
        </authorList>
    </citation>
    <scope>NUCLEOTIDE SEQUENCE [LARGE SCALE GENOMIC DNA]</scope>
    <source>
        <strain evidence="2 3">CWC-02</strain>
    </source>
</reference>
<dbReference type="PANTHER" id="PTHR36174:SF1">
    <property type="entry name" value="LIPID II:GLYCINE GLYCYLTRANSFERASE"/>
    <property type="match status" value="1"/>
</dbReference>
<protein>
    <recommendedName>
        <fullName evidence="1">BioF2-like acetyltransferase domain-containing protein</fullName>
    </recommendedName>
</protein>
<dbReference type="AlphaFoldDB" id="A0ABD4TE58"/>
<name>A0ABD4TE58_9EURY</name>
<dbReference type="EMBL" id="QFDM01000001">
    <property type="protein sequence ID" value="MCM2465677.1"/>
    <property type="molecule type" value="Genomic_DNA"/>
</dbReference>
<accession>A0ABD4TE58</accession>
<dbReference type="InterPro" id="IPR038740">
    <property type="entry name" value="BioF2-like_GNAT_dom"/>
</dbReference>
<gene>
    <name evidence="2" type="ORF">DIC75_05010</name>
</gene>
<comment type="caution">
    <text evidence="2">The sequence shown here is derived from an EMBL/GenBank/DDBJ whole genome shotgun (WGS) entry which is preliminary data.</text>
</comment>
<dbReference type="SUPFAM" id="SSF55729">
    <property type="entry name" value="Acyl-CoA N-acyltransferases (Nat)"/>
    <property type="match status" value="1"/>
</dbReference>
<proteinExistence type="predicted"/>
<dbReference type="Proteomes" id="UP001523230">
    <property type="component" value="Unassembled WGS sequence"/>
</dbReference>
<dbReference type="PANTHER" id="PTHR36174">
    <property type="entry name" value="LIPID II:GLYCINE GLYCYLTRANSFERASE"/>
    <property type="match status" value="1"/>
</dbReference>
<dbReference type="InterPro" id="IPR050644">
    <property type="entry name" value="PG_Glycine_Bridge_Synth"/>
</dbReference>
<evidence type="ECO:0000313" key="2">
    <source>
        <dbReference type="EMBL" id="MCM2465677.1"/>
    </source>
</evidence>
<evidence type="ECO:0000259" key="1">
    <source>
        <dbReference type="Pfam" id="PF13480"/>
    </source>
</evidence>
<organism evidence="2 3">
    <name type="scientific">Methanoculleus oceani</name>
    <dbReference type="NCBI Taxonomy" id="2184756"/>
    <lineage>
        <taxon>Archaea</taxon>
        <taxon>Methanobacteriati</taxon>
        <taxon>Methanobacteriota</taxon>
        <taxon>Stenosarchaea group</taxon>
        <taxon>Methanomicrobia</taxon>
        <taxon>Methanomicrobiales</taxon>
        <taxon>Methanomicrobiaceae</taxon>
        <taxon>Methanoculleus</taxon>
    </lineage>
</organism>
<keyword evidence="3" id="KW-1185">Reference proteome</keyword>
<sequence>MLFGKVPLMAYSIELLSEGSIHQWEEFNDRSREGTPFHSIRWKHILEDVLKLRLRYYLILDGGKVVGICPFIEQSVGFFRGLNSLPHSEFNNMILDDSFDAGRLDEILSLFAEDYSFLHFNVYHPDIIAAINRDNFIVEHTGNMMLDLKQKPPEAIWSTFSRNMRYNIQIFEKRGFTIQEVHEPSEIKRFYHYYVENLTHINGDILPFSFFERLMERFPDEVRIATLTNGDVFAGGWLTLASPDRTTAYYQYLALNRDLPNRYTPTYPIYWDLVNWAWDNGYEKLSFGRQKLEPGNPRLQGKAKFGAEHVPIHARLVPLSRTVSLAYQLKRKLSGLQPADAPTAG</sequence>
<feature type="domain" description="BioF2-like acetyltransferase" evidence="1">
    <location>
        <begin position="161"/>
        <end position="290"/>
    </location>
</feature>
<dbReference type="Pfam" id="PF13480">
    <property type="entry name" value="Acetyltransf_6"/>
    <property type="match status" value="1"/>
</dbReference>